<dbReference type="RefSeq" id="WP_289167409.1">
    <property type="nucleotide sequence ID" value="NZ_JASZZN010000036.1"/>
</dbReference>
<dbReference type="Proteomes" id="UP001239462">
    <property type="component" value="Unassembled WGS sequence"/>
</dbReference>
<gene>
    <name evidence="1" type="ORF">QTN89_27900</name>
</gene>
<organism evidence="1 2">
    <name type="scientific">Roseiconus lacunae</name>
    <dbReference type="NCBI Taxonomy" id="2605694"/>
    <lineage>
        <taxon>Bacteria</taxon>
        <taxon>Pseudomonadati</taxon>
        <taxon>Planctomycetota</taxon>
        <taxon>Planctomycetia</taxon>
        <taxon>Pirellulales</taxon>
        <taxon>Pirellulaceae</taxon>
        <taxon>Roseiconus</taxon>
    </lineage>
</organism>
<accession>A0ABT7PS87</accession>
<evidence type="ECO:0000313" key="2">
    <source>
        <dbReference type="Proteomes" id="UP001239462"/>
    </source>
</evidence>
<keyword evidence="2" id="KW-1185">Reference proteome</keyword>
<comment type="caution">
    <text evidence="1">The sequence shown here is derived from an EMBL/GenBank/DDBJ whole genome shotgun (WGS) entry which is preliminary data.</text>
</comment>
<dbReference type="EMBL" id="JASZZN010000036">
    <property type="protein sequence ID" value="MDM4019310.1"/>
    <property type="molecule type" value="Genomic_DNA"/>
</dbReference>
<evidence type="ECO:0008006" key="3">
    <source>
        <dbReference type="Google" id="ProtNLM"/>
    </source>
</evidence>
<reference evidence="1 2" key="1">
    <citation type="submission" date="2023-06" db="EMBL/GenBank/DDBJ databases">
        <title>Roseiconus lacunae JC819 isolated from Gulf of Mannar region, Tamil Nadu.</title>
        <authorList>
            <person name="Pk S."/>
            <person name="Ch S."/>
            <person name="Ch V.R."/>
        </authorList>
    </citation>
    <scope>NUCLEOTIDE SEQUENCE [LARGE SCALE GENOMIC DNA]</scope>
    <source>
        <strain evidence="1 2">JC819</strain>
    </source>
</reference>
<protein>
    <recommendedName>
        <fullName evidence="3">Glycosyltransferase</fullName>
    </recommendedName>
</protein>
<proteinExistence type="predicted"/>
<sequence>MDDFAAITCYFNPCGYRNRERAYERFAAEMDRQGVQLWTIEAVMPDEKPFIESGPRVVHVTLPRNEWIWQKERLLNLLMERIPASVTKIGWVDCDLLFENDQWPQLAIEALNTWPIIQLFDWVYWLGPDDEVIPMASGANRWACLASIAMYYPSRARDFRIGTPGFAWAARRSLLQRHGLYEYDISGGNDTLVAAASYGWADHPFVSNGTKAMEHDARNYIRKFFADVRGYVGYIPCPIRHLWHGSLKNRSYVGRRQTLGQYGFDPFRDVTDDTETGLLRWTQFANPELKKQLKNYFFSRREDDRETN</sequence>
<evidence type="ECO:0000313" key="1">
    <source>
        <dbReference type="EMBL" id="MDM4019310.1"/>
    </source>
</evidence>
<name>A0ABT7PS87_9BACT</name>